<accession>A0AAE3TE20</accession>
<gene>
    <name evidence="1" type="ORF">OD816_000236</name>
</gene>
<reference evidence="1" key="1">
    <citation type="submission" date="2022-11" db="EMBL/GenBank/DDBJ databases">
        <title>Candidatus Alkanophaga archaea from heated hydrothermal vent sediment oxidize petroleum alkanes.</title>
        <authorList>
            <person name="Zehnle H."/>
            <person name="Laso-Perez R."/>
            <person name="Lipp J."/>
            <person name="Teske A."/>
            <person name="Wegener G."/>
        </authorList>
    </citation>
    <scope>NUCLEOTIDE SEQUENCE</scope>
    <source>
        <strain evidence="1">MCA70</strain>
    </source>
</reference>
<dbReference type="Proteomes" id="UP001144110">
    <property type="component" value="Unassembled WGS sequence"/>
</dbReference>
<protein>
    <submittedName>
        <fullName evidence="1">Uncharacterized protein</fullName>
    </submittedName>
</protein>
<comment type="caution">
    <text evidence="1">The sequence shown here is derived from an EMBL/GenBank/DDBJ whole genome shotgun (WGS) entry which is preliminary data.</text>
</comment>
<name>A0AAE3TE20_9BACT</name>
<dbReference type="InterPro" id="IPR029470">
    <property type="entry name" value="PDDEXK_4"/>
</dbReference>
<evidence type="ECO:0000313" key="1">
    <source>
        <dbReference type="EMBL" id="MDF2952991.1"/>
    </source>
</evidence>
<proteinExistence type="predicted"/>
<sequence>MPVKLNQGKVSLRVLKEKTDYIILGEILHYIWENFLIAGKDFFSLSPDSEEFKKKVEIYIKKALAFYQEPLPQRKNISEKVKEIIEKIFKSSEFRNFKELIKKEDIVAIYREPEGFFKEDSDFLDLRPDIIIKKKDEWIILELKLHKEFDKTQLENYYTLLKKIFPNDNIKVYLIFFEPFKVELIYYQKANVDEKMSFYPAQLPLFKNFN</sequence>
<organism evidence="1 2">
    <name type="scientific">Candidatus Thermodesulfobacterium syntrophicum</name>
    <dbReference type="NCBI Taxonomy" id="3060442"/>
    <lineage>
        <taxon>Bacteria</taxon>
        <taxon>Pseudomonadati</taxon>
        <taxon>Thermodesulfobacteriota</taxon>
        <taxon>Thermodesulfobacteria</taxon>
        <taxon>Thermodesulfobacteriales</taxon>
        <taxon>Thermodesulfobacteriaceae</taxon>
        <taxon>Thermodesulfobacterium</taxon>
    </lineage>
</organism>
<dbReference type="Pfam" id="PF14281">
    <property type="entry name" value="PDDEXK_4"/>
    <property type="match status" value="1"/>
</dbReference>
<evidence type="ECO:0000313" key="2">
    <source>
        <dbReference type="Proteomes" id="UP001144110"/>
    </source>
</evidence>
<dbReference type="EMBL" id="JAPHEG010000001">
    <property type="protein sequence ID" value="MDF2952991.1"/>
    <property type="molecule type" value="Genomic_DNA"/>
</dbReference>
<dbReference type="AlphaFoldDB" id="A0AAE3TE20"/>